<sequence>MYPQATASQLLVVGRRQRFDATERAVIAVGAALLGLTGRAGADNAALGSAVTALLLDQPAGDVLAGLLEKGQYRVVVGVPRGRRRNGGVSAFDWLSSRLGNPLVRLTDDGGFTAVVATAPSAEVLEEMRSQGWLAVVSSARPADRLGETAAEVDALTQRARALDRPVRADESAGFGLAAAVAPEAAAGFAERALAPLRAIDRARSGDKLADTLHCWLAHHGSWDRTAAALGVHRNSVRHRIGQVERALEADLSDPQVRMELWFALRWSR</sequence>
<evidence type="ECO:0000313" key="3">
    <source>
        <dbReference type="Proteomes" id="UP001500729"/>
    </source>
</evidence>
<protein>
    <recommendedName>
        <fullName evidence="1">PucR C-terminal helix-turn-helix domain-containing protein</fullName>
    </recommendedName>
</protein>
<organism evidence="2 3">
    <name type="scientific">Saccharopolyspora erythraea</name>
    <name type="common">Streptomyces erythraeus</name>
    <dbReference type="NCBI Taxonomy" id="1836"/>
    <lineage>
        <taxon>Bacteria</taxon>
        <taxon>Bacillati</taxon>
        <taxon>Actinomycetota</taxon>
        <taxon>Actinomycetes</taxon>
        <taxon>Pseudonocardiales</taxon>
        <taxon>Pseudonocardiaceae</taxon>
        <taxon>Saccharopolyspora</taxon>
    </lineage>
</organism>
<dbReference type="PANTHER" id="PTHR33744:SF1">
    <property type="entry name" value="DNA-BINDING TRANSCRIPTIONAL ACTIVATOR ADER"/>
    <property type="match status" value="1"/>
</dbReference>
<dbReference type="InterPro" id="IPR051448">
    <property type="entry name" value="CdaR-like_regulators"/>
</dbReference>
<keyword evidence="3" id="KW-1185">Reference proteome</keyword>
<proteinExistence type="predicted"/>
<evidence type="ECO:0000259" key="1">
    <source>
        <dbReference type="Pfam" id="PF13556"/>
    </source>
</evidence>
<name>A0ABN1DHG7_SACER</name>
<feature type="domain" description="PucR C-terminal helix-turn-helix" evidence="1">
    <location>
        <begin position="209"/>
        <end position="266"/>
    </location>
</feature>
<accession>A0ABN1DHG7</accession>
<gene>
    <name evidence="2" type="ORF">GCM10009533_48440</name>
</gene>
<dbReference type="EMBL" id="BAAAGS010000036">
    <property type="protein sequence ID" value="GAA0543768.1"/>
    <property type="molecule type" value="Genomic_DNA"/>
</dbReference>
<dbReference type="Gene3D" id="1.10.10.2840">
    <property type="entry name" value="PucR C-terminal helix-turn-helix domain"/>
    <property type="match status" value="1"/>
</dbReference>
<dbReference type="Pfam" id="PF13556">
    <property type="entry name" value="HTH_30"/>
    <property type="match status" value="1"/>
</dbReference>
<dbReference type="PANTHER" id="PTHR33744">
    <property type="entry name" value="CARBOHYDRATE DIACID REGULATOR"/>
    <property type="match status" value="1"/>
</dbReference>
<reference evidence="2 3" key="1">
    <citation type="journal article" date="2019" name="Int. J. Syst. Evol. Microbiol.">
        <title>The Global Catalogue of Microorganisms (GCM) 10K type strain sequencing project: providing services to taxonomists for standard genome sequencing and annotation.</title>
        <authorList>
            <consortium name="The Broad Institute Genomics Platform"/>
            <consortium name="The Broad Institute Genome Sequencing Center for Infectious Disease"/>
            <person name="Wu L."/>
            <person name="Ma J."/>
        </authorList>
    </citation>
    <scope>NUCLEOTIDE SEQUENCE [LARGE SCALE GENOMIC DNA]</scope>
    <source>
        <strain evidence="2 3">JCM 10303</strain>
    </source>
</reference>
<dbReference type="InterPro" id="IPR025736">
    <property type="entry name" value="PucR_C-HTH_dom"/>
</dbReference>
<dbReference type="InterPro" id="IPR042070">
    <property type="entry name" value="PucR_C-HTH_sf"/>
</dbReference>
<comment type="caution">
    <text evidence="2">The sequence shown here is derived from an EMBL/GenBank/DDBJ whole genome shotgun (WGS) entry which is preliminary data.</text>
</comment>
<dbReference type="Proteomes" id="UP001500729">
    <property type="component" value="Unassembled WGS sequence"/>
</dbReference>
<evidence type="ECO:0000313" key="2">
    <source>
        <dbReference type="EMBL" id="GAA0543768.1"/>
    </source>
</evidence>